<evidence type="ECO:0000313" key="1">
    <source>
        <dbReference type="EMBL" id="CAL1394418.1"/>
    </source>
</evidence>
<proteinExistence type="predicted"/>
<keyword evidence="2" id="KW-1185">Reference proteome</keyword>
<organism evidence="1 2">
    <name type="scientific">Linum trigynum</name>
    <dbReference type="NCBI Taxonomy" id="586398"/>
    <lineage>
        <taxon>Eukaryota</taxon>
        <taxon>Viridiplantae</taxon>
        <taxon>Streptophyta</taxon>
        <taxon>Embryophyta</taxon>
        <taxon>Tracheophyta</taxon>
        <taxon>Spermatophyta</taxon>
        <taxon>Magnoliopsida</taxon>
        <taxon>eudicotyledons</taxon>
        <taxon>Gunneridae</taxon>
        <taxon>Pentapetalae</taxon>
        <taxon>rosids</taxon>
        <taxon>fabids</taxon>
        <taxon>Malpighiales</taxon>
        <taxon>Linaceae</taxon>
        <taxon>Linum</taxon>
    </lineage>
</organism>
<evidence type="ECO:0000313" key="2">
    <source>
        <dbReference type="Proteomes" id="UP001497516"/>
    </source>
</evidence>
<gene>
    <name evidence="1" type="ORF">LTRI10_LOCUS34923</name>
</gene>
<reference evidence="1 2" key="1">
    <citation type="submission" date="2024-04" db="EMBL/GenBank/DDBJ databases">
        <authorList>
            <person name="Fracassetti M."/>
        </authorList>
    </citation>
    <scope>NUCLEOTIDE SEQUENCE [LARGE SCALE GENOMIC DNA]</scope>
</reference>
<protein>
    <submittedName>
        <fullName evidence="1">Uncharacterized protein</fullName>
    </submittedName>
</protein>
<dbReference type="EMBL" id="OZ034819">
    <property type="protein sequence ID" value="CAL1394418.1"/>
    <property type="molecule type" value="Genomic_DNA"/>
</dbReference>
<dbReference type="AlphaFoldDB" id="A0AAV2F9F4"/>
<accession>A0AAV2F9F4</accession>
<dbReference type="Proteomes" id="UP001497516">
    <property type="component" value="Chromosome 6"/>
</dbReference>
<name>A0AAV2F9F4_9ROSI</name>
<sequence>MWIITSFEPSHSSAEIISNASKGWLHGRVSTSTGYSLLSWVWHQIRDRIGDPVRRRVLEINERVYKVLTLRVLI</sequence>